<evidence type="ECO:0000256" key="5">
    <source>
        <dbReference type="ARBA" id="ARBA00022679"/>
    </source>
</evidence>
<comment type="function">
    <text evidence="8">Probable methyltransferase involved in the maturation of rRNA and in the biogenesis of ribosomal subunits.</text>
</comment>
<dbReference type="SUPFAM" id="SSF53335">
    <property type="entry name" value="S-adenosyl-L-methionine-dependent methyltransferases"/>
    <property type="match status" value="1"/>
</dbReference>
<dbReference type="GO" id="GO:0000463">
    <property type="term" value="P:maturation of LSU-rRNA from tricistronic rRNA transcript (SSU-rRNA, 5.8S rRNA, LSU-rRNA)"/>
    <property type="evidence" value="ECO:0007669"/>
    <property type="project" value="TreeGrafter"/>
</dbReference>
<feature type="coiled-coil region" evidence="8">
    <location>
        <begin position="684"/>
        <end position="721"/>
    </location>
</feature>
<keyword evidence="7 8" id="KW-0539">Nucleus</keyword>
<dbReference type="PANTHER" id="PTHR10920:SF13">
    <property type="entry name" value="PRE-RRNA 2'-O-RIBOSE RNA METHYLTRANSFERASE FTSJ3"/>
    <property type="match status" value="1"/>
</dbReference>
<keyword evidence="6 8" id="KW-0949">S-adenosyl-L-methionine</keyword>
<proteinExistence type="inferred from homology"/>
<dbReference type="GO" id="GO:0030687">
    <property type="term" value="C:preribosome, large subunit precursor"/>
    <property type="evidence" value="ECO:0007669"/>
    <property type="project" value="TreeGrafter"/>
</dbReference>
<dbReference type="InterPro" id="IPR029063">
    <property type="entry name" value="SAM-dependent_MTases_sf"/>
</dbReference>
<dbReference type="AlphaFoldDB" id="A0A2R5LKM9"/>
<dbReference type="InterPro" id="IPR015507">
    <property type="entry name" value="rRNA-MeTfrase_E"/>
</dbReference>
<evidence type="ECO:0000256" key="3">
    <source>
        <dbReference type="ARBA" id="ARBA00022552"/>
    </source>
</evidence>
<keyword evidence="2 8" id="KW-0690">Ribosome biogenesis</keyword>
<accession>A0A2R5LKM9</accession>
<feature type="compositionally biased region" description="Basic and acidic residues" evidence="9">
    <location>
        <begin position="433"/>
        <end position="446"/>
    </location>
</feature>
<evidence type="ECO:0000256" key="4">
    <source>
        <dbReference type="ARBA" id="ARBA00022603"/>
    </source>
</evidence>
<feature type="binding site" evidence="8">
    <location>
        <position position="92"/>
    </location>
    <ligand>
        <name>S-adenosyl-L-methionine</name>
        <dbReference type="ChEBI" id="CHEBI:59789"/>
    </ligand>
</feature>
<feature type="compositionally biased region" description="Acidic residues" evidence="9">
    <location>
        <begin position="447"/>
        <end position="491"/>
    </location>
</feature>
<dbReference type="InterPro" id="IPR002877">
    <property type="entry name" value="RNA_MeTrfase_FtsJ_dom"/>
</dbReference>
<feature type="region of interest" description="Disordered" evidence="9">
    <location>
        <begin position="555"/>
        <end position="610"/>
    </location>
</feature>
<dbReference type="GO" id="GO:0000466">
    <property type="term" value="P:maturation of 5.8S rRNA from tricistronic rRNA transcript (SSU-rRNA, 5.8S rRNA, LSU-rRNA)"/>
    <property type="evidence" value="ECO:0007669"/>
    <property type="project" value="TreeGrafter"/>
</dbReference>
<comment type="catalytic activity">
    <reaction evidence="8">
        <text>a ribonucleotide in rRNA + S-adenosyl-L-methionine = a 2'-O-methylribonucleotide in rRNA + S-adenosyl-L-homocysteine + H(+)</text>
        <dbReference type="Rhea" id="RHEA:48628"/>
        <dbReference type="Rhea" id="RHEA-COMP:12164"/>
        <dbReference type="Rhea" id="RHEA-COMP:12165"/>
        <dbReference type="ChEBI" id="CHEBI:15378"/>
        <dbReference type="ChEBI" id="CHEBI:57856"/>
        <dbReference type="ChEBI" id="CHEBI:59789"/>
        <dbReference type="ChEBI" id="CHEBI:90675"/>
        <dbReference type="ChEBI" id="CHEBI:90676"/>
    </reaction>
</comment>
<dbReference type="GO" id="GO:0005730">
    <property type="term" value="C:nucleolus"/>
    <property type="evidence" value="ECO:0007669"/>
    <property type="project" value="UniProtKB-SubCell"/>
</dbReference>
<dbReference type="InterPro" id="IPR028589">
    <property type="entry name" value="SPB1-like"/>
</dbReference>
<feature type="domain" description="Ribosomal RNA methyltransferase FtsJ" evidence="10">
    <location>
        <begin position="24"/>
        <end position="199"/>
    </location>
</feature>
<keyword evidence="3 8" id="KW-0698">rRNA processing</keyword>
<dbReference type="InterPro" id="IPR050082">
    <property type="entry name" value="RNA_methyltr_RlmE"/>
</dbReference>
<evidence type="ECO:0000259" key="11">
    <source>
        <dbReference type="Pfam" id="PF07780"/>
    </source>
</evidence>
<dbReference type="Pfam" id="PF07780">
    <property type="entry name" value="Spb1_C"/>
    <property type="match status" value="1"/>
</dbReference>
<feature type="region of interest" description="Disordered" evidence="9">
    <location>
        <begin position="324"/>
        <end position="343"/>
    </location>
</feature>
<dbReference type="GO" id="GO:0008650">
    <property type="term" value="F:rRNA (uridine-2'-O-)-methyltransferase activity"/>
    <property type="evidence" value="ECO:0007669"/>
    <property type="project" value="TreeGrafter"/>
</dbReference>
<dbReference type="InterPro" id="IPR024576">
    <property type="entry name" value="rRNA_MeTfrase_Spb1_DUF3381"/>
</dbReference>
<feature type="binding site" evidence="8">
    <location>
        <position position="56"/>
    </location>
    <ligand>
        <name>S-adenosyl-L-methionine</name>
        <dbReference type="ChEBI" id="CHEBI:59789"/>
    </ligand>
</feature>
<feature type="domain" description="Ribosomal RNA methyltransferase SPB1-like C-terminal" evidence="11">
    <location>
        <begin position="571"/>
        <end position="783"/>
    </location>
</feature>
<evidence type="ECO:0000256" key="7">
    <source>
        <dbReference type="ARBA" id="ARBA00023242"/>
    </source>
</evidence>
<keyword evidence="8" id="KW-0175">Coiled coil</keyword>
<dbReference type="FunFam" id="3.40.50.150:FF:000004">
    <property type="entry name" value="AdoMet-dependent rRNA methyltransferase SPB1"/>
    <property type="match status" value="1"/>
</dbReference>
<feature type="binding site" evidence="8">
    <location>
        <position position="117"/>
    </location>
    <ligand>
        <name>S-adenosyl-L-methionine</name>
        <dbReference type="ChEBI" id="CHEBI:59789"/>
    </ligand>
</feature>
<dbReference type="EMBL" id="GGLE01005947">
    <property type="protein sequence ID" value="MBY10073.1"/>
    <property type="molecule type" value="Transcribed_RNA"/>
</dbReference>
<dbReference type="GO" id="GO:0016435">
    <property type="term" value="F:rRNA (guanine) methyltransferase activity"/>
    <property type="evidence" value="ECO:0007669"/>
    <property type="project" value="TreeGrafter"/>
</dbReference>
<dbReference type="InterPro" id="IPR012920">
    <property type="entry name" value="rRNA_MeTfrase_SPB1-like_C"/>
</dbReference>
<dbReference type="EC" id="2.1.1.-" evidence="8"/>
<evidence type="ECO:0000256" key="8">
    <source>
        <dbReference type="HAMAP-Rule" id="MF_03163"/>
    </source>
</evidence>
<name>A0A2R5LKM9_9ACAR</name>
<feature type="region of interest" description="Disordered" evidence="9">
    <location>
        <begin position="414"/>
        <end position="512"/>
    </location>
</feature>
<dbReference type="Pfam" id="PF11861">
    <property type="entry name" value="DUF3381"/>
    <property type="match status" value="1"/>
</dbReference>
<evidence type="ECO:0000256" key="1">
    <source>
        <dbReference type="ARBA" id="ARBA00004604"/>
    </source>
</evidence>
<protein>
    <recommendedName>
        <fullName evidence="8">Putative rRNA methyltransferase</fullName>
        <ecNumber evidence="8">2.1.1.-</ecNumber>
    </recommendedName>
    <alternativeName>
        <fullName evidence="8">2'-O-ribose RNA methyltransferase SPB1 homolog</fullName>
    </alternativeName>
</protein>
<feature type="binding site" evidence="8">
    <location>
        <position position="58"/>
    </location>
    <ligand>
        <name>S-adenosyl-L-methionine</name>
        <dbReference type="ChEBI" id="CHEBI:59789"/>
    </ligand>
</feature>
<dbReference type="Pfam" id="PF01728">
    <property type="entry name" value="FtsJ"/>
    <property type="match status" value="1"/>
</dbReference>
<keyword evidence="5 8" id="KW-0808">Transferase</keyword>
<comment type="similarity">
    <text evidence="8">Belongs to the class I-like SAM-binding methyltransferase superfamily. RNA methyltransferase RlmE family. SPB1 subfamily.</text>
</comment>
<dbReference type="Gene3D" id="3.40.50.150">
    <property type="entry name" value="Vaccinia Virus protein VP39"/>
    <property type="match status" value="1"/>
</dbReference>
<reference evidence="13" key="1">
    <citation type="submission" date="2018-03" db="EMBL/GenBank/DDBJ databases">
        <title>The relapsing fever spirochete Borrelia turicatae persists in the highly oxidative environment of its soft-bodied tick vector.</title>
        <authorList>
            <person name="Bourret T.J."/>
            <person name="Boyle W.K."/>
            <person name="Valenzuela J.G."/>
            <person name="Oliveira F."/>
            <person name="Lopez J.E."/>
        </authorList>
    </citation>
    <scope>NUCLEOTIDE SEQUENCE</scope>
    <source>
        <strain evidence="13">Kansas strain/isolate</strain>
        <tissue evidence="13">Salivary glands</tissue>
    </source>
</reference>
<dbReference type="HAMAP" id="MF_01547">
    <property type="entry name" value="RNA_methyltr_E"/>
    <property type="match status" value="1"/>
</dbReference>
<dbReference type="HAMAP" id="MF_03163">
    <property type="entry name" value="RNA_methyltr_E_SPB1"/>
    <property type="match status" value="1"/>
</dbReference>
<keyword evidence="4 8" id="KW-0489">Methyltransferase</keyword>
<evidence type="ECO:0000256" key="6">
    <source>
        <dbReference type="ARBA" id="ARBA00022691"/>
    </source>
</evidence>
<feature type="compositionally biased region" description="Acidic residues" evidence="9">
    <location>
        <begin position="568"/>
        <end position="581"/>
    </location>
</feature>
<comment type="subcellular location">
    <subcellularLocation>
        <location evidence="1 8">Nucleus</location>
        <location evidence="1 8">Nucleolus</location>
    </subcellularLocation>
</comment>
<feature type="binding site" evidence="8">
    <location>
        <position position="76"/>
    </location>
    <ligand>
        <name>S-adenosyl-L-methionine</name>
        <dbReference type="ChEBI" id="CHEBI:59789"/>
    </ligand>
</feature>
<organism evidence="13">
    <name type="scientific">Ornithodoros turicata</name>
    <dbReference type="NCBI Taxonomy" id="34597"/>
    <lineage>
        <taxon>Eukaryota</taxon>
        <taxon>Metazoa</taxon>
        <taxon>Ecdysozoa</taxon>
        <taxon>Arthropoda</taxon>
        <taxon>Chelicerata</taxon>
        <taxon>Arachnida</taxon>
        <taxon>Acari</taxon>
        <taxon>Parasitiformes</taxon>
        <taxon>Ixodida</taxon>
        <taxon>Ixodoidea</taxon>
        <taxon>Argasidae</taxon>
        <taxon>Ornithodorinae</taxon>
        <taxon>Ornithodoros</taxon>
    </lineage>
</organism>
<evidence type="ECO:0000256" key="2">
    <source>
        <dbReference type="ARBA" id="ARBA00022517"/>
    </source>
</evidence>
<dbReference type="PANTHER" id="PTHR10920">
    <property type="entry name" value="RIBOSOMAL RNA METHYLTRANSFERASE"/>
    <property type="match status" value="1"/>
</dbReference>
<feature type="compositionally biased region" description="Basic and acidic residues" evidence="9">
    <location>
        <begin position="555"/>
        <end position="567"/>
    </location>
</feature>
<feature type="compositionally biased region" description="Low complexity" evidence="9">
    <location>
        <begin position="423"/>
        <end position="432"/>
    </location>
</feature>
<evidence type="ECO:0000259" key="10">
    <source>
        <dbReference type="Pfam" id="PF01728"/>
    </source>
</evidence>
<evidence type="ECO:0000256" key="9">
    <source>
        <dbReference type="SAM" id="MobiDB-lite"/>
    </source>
</evidence>
<evidence type="ECO:0000259" key="12">
    <source>
        <dbReference type="Pfam" id="PF11861"/>
    </source>
</evidence>
<feature type="active site" description="Proton acceptor" evidence="8">
    <location>
        <position position="157"/>
    </location>
</feature>
<feature type="domain" description="DUF3381" evidence="12">
    <location>
        <begin position="233"/>
        <end position="381"/>
    </location>
</feature>
<evidence type="ECO:0000313" key="13">
    <source>
        <dbReference type="EMBL" id="MBY10073.1"/>
    </source>
</evidence>
<sequence length="790" mass="90715">MGKKSKVGKQRKDKFYHLAKETGYRSRASFKLIQLNRKFEFLQRSRVCIDLCAAPGGWLQVAQQNMPVSSVIIGVDLDPIRPLSNVVTFQDDITTASCRAKLRKELKTWKADIVLNDGAPNVGKSWIHDAYQQNVLTLHAVRIATEFLAKGGYFVTKVFRSKDYQALVWVLKKLFKKIFTTKPQASRHESAEIFIVCQHYIAPDKIDPKFLDPAYVFGEIDITEKAKLNLAQPEGKKPKAEGYPENDYTLYHTVPVMDFINSENHVELLGECNEIVIDDEEVLNHPLTTNEIKECCKDVKVLGRGDIKSLMTWRKKLRAMFDERKKQEGESAQADVEEVEDEEDEEIKLLKEADELTAEQAKEVKKKKKKVLKQRKKLRDRMNLQMVLKNDQPIVEEDLELFKLKKIKSKNQLKDVEEDEAPVLDPVQPLVVDESRNLKRYDKEELNEALEAEDDDGVASEYDGYSEDDNEELEFETEDEEQVEEEDDDDAGAVLDDRVENPRLVDAVYGSKKNRHEQLGKMWFESEVFQGSDDDDELLQLEVLADKKKRKVDGKQNGKLEVVKSKEDAEDSDDDDLDDNVTAEKGESTDSDSERDEAVSAPKQKRVKLDPEELALGSMLIRSQKARRDIVDDGYNRYAFNDDNLPSWFVEDEQKHSKKELPVTKEMVAEYKAQLKALNAQPIKKVAEAKARKKRRATRRLEQARKRAEGIMDKLDMTDAEKAQQVKALYKKVLKKNDDRGGVTYVVAKKGTGRRVRRPRGVKGRFKVVDPRMKKDMLKKKAAASKKKRK</sequence>